<reference evidence="2" key="2">
    <citation type="submission" date="2019-10" db="EMBL/GenBank/DDBJ databases">
        <title>Conservation and host-specific expression of non-tandemly repeated heterogenous ribosome RNA gene in arbuscular mycorrhizal fungi.</title>
        <authorList>
            <person name="Maeda T."/>
            <person name="Kobayashi Y."/>
            <person name="Nakagawa T."/>
            <person name="Ezawa T."/>
            <person name="Yamaguchi K."/>
            <person name="Bino T."/>
            <person name="Nishimoto Y."/>
            <person name="Shigenobu S."/>
            <person name="Kawaguchi M."/>
        </authorList>
    </citation>
    <scope>NUCLEOTIDE SEQUENCE</scope>
    <source>
        <strain evidence="2">HR1</strain>
    </source>
</reference>
<gene>
    <name evidence="2" type="ORF">RCL2_000725200</name>
    <name evidence="1" type="ORF">RclHR1_15060001</name>
</gene>
<keyword evidence="3" id="KW-1185">Reference proteome</keyword>
<dbReference type="Proteomes" id="UP000615446">
    <property type="component" value="Unassembled WGS sequence"/>
</dbReference>
<proteinExistence type="predicted"/>
<protein>
    <submittedName>
        <fullName evidence="1">Uncharacterized protein</fullName>
    </submittedName>
</protein>
<organism evidence="1 3">
    <name type="scientific">Rhizophagus clarus</name>
    <dbReference type="NCBI Taxonomy" id="94130"/>
    <lineage>
        <taxon>Eukaryota</taxon>
        <taxon>Fungi</taxon>
        <taxon>Fungi incertae sedis</taxon>
        <taxon>Mucoromycota</taxon>
        <taxon>Glomeromycotina</taxon>
        <taxon>Glomeromycetes</taxon>
        <taxon>Glomerales</taxon>
        <taxon>Glomeraceae</taxon>
        <taxon>Rhizophagus</taxon>
    </lineage>
</organism>
<comment type="caution">
    <text evidence="1">The sequence shown here is derived from an EMBL/GenBank/DDBJ whole genome shotgun (WGS) entry which is preliminary data.</text>
</comment>
<reference evidence="1 3" key="1">
    <citation type="submission" date="2017-11" db="EMBL/GenBank/DDBJ databases">
        <title>The genome of Rhizophagus clarus HR1 reveals common genetic basis of auxotrophy among arbuscular mycorrhizal fungi.</title>
        <authorList>
            <person name="Kobayashi Y."/>
        </authorList>
    </citation>
    <scope>NUCLEOTIDE SEQUENCE [LARGE SCALE GENOMIC DNA]</scope>
    <source>
        <strain evidence="1 3">HR1</strain>
    </source>
</reference>
<dbReference type="EMBL" id="BLAL01000046">
    <property type="protein sequence ID" value="GES79953.1"/>
    <property type="molecule type" value="Genomic_DNA"/>
</dbReference>
<accession>A0A2Z6QE86</accession>
<dbReference type="OrthoDB" id="2380976at2759"/>
<evidence type="ECO:0000313" key="2">
    <source>
        <dbReference type="EMBL" id="GES79953.1"/>
    </source>
</evidence>
<evidence type="ECO:0000313" key="1">
    <source>
        <dbReference type="EMBL" id="GBB88527.1"/>
    </source>
</evidence>
<name>A0A2Z6QE86_9GLOM</name>
<evidence type="ECO:0000313" key="3">
    <source>
        <dbReference type="Proteomes" id="UP000247702"/>
    </source>
</evidence>
<dbReference type="Proteomes" id="UP000247702">
    <property type="component" value="Unassembled WGS sequence"/>
</dbReference>
<dbReference type="EMBL" id="BEXD01000565">
    <property type="protein sequence ID" value="GBB88527.1"/>
    <property type="molecule type" value="Genomic_DNA"/>
</dbReference>
<dbReference type="AlphaFoldDB" id="A0A2Z6QE86"/>
<sequence>MAVKLLKLLPNLWVMELKEFLKKLKICNNCRQRFAKKRKRSAEINHDQTDVLEVIDIDILSEVITNLLEDASSNNQELHLHCQNK</sequence>